<dbReference type="PANTHER" id="PTHR30024:SF47">
    <property type="entry name" value="TAURINE-BINDING PERIPLASMIC PROTEIN"/>
    <property type="match status" value="1"/>
</dbReference>
<dbReference type="InterPro" id="IPR001638">
    <property type="entry name" value="Solute-binding_3/MltF_N"/>
</dbReference>
<feature type="domain" description="Solute-binding protein family 3/N-terminal" evidence="5">
    <location>
        <begin position="37"/>
        <end position="270"/>
    </location>
</feature>
<dbReference type="SUPFAM" id="SSF53850">
    <property type="entry name" value="Periplasmic binding protein-like II"/>
    <property type="match status" value="1"/>
</dbReference>
<feature type="chain" id="PRO_5046411576" evidence="4">
    <location>
        <begin position="33"/>
        <end position="344"/>
    </location>
</feature>
<feature type="signal peptide" evidence="4">
    <location>
        <begin position="1"/>
        <end position="32"/>
    </location>
</feature>
<dbReference type="Proteomes" id="UP001500909">
    <property type="component" value="Unassembled WGS sequence"/>
</dbReference>
<comment type="caution">
    <text evidence="6">The sequence shown here is derived from an EMBL/GenBank/DDBJ whole genome shotgun (WGS) entry which is preliminary data.</text>
</comment>
<dbReference type="PROSITE" id="PS51257">
    <property type="entry name" value="PROKAR_LIPOPROTEIN"/>
    <property type="match status" value="1"/>
</dbReference>
<evidence type="ECO:0000259" key="5">
    <source>
        <dbReference type="SMART" id="SM00062"/>
    </source>
</evidence>
<dbReference type="SMART" id="SM00062">
    <property type="entry name" value="PBPb"/>
    <property type="match status" value="1"/>
</dbReference>
<comment type="subcellular location">
    <subcellularLocation>
        <location evidence="1">Periplasm</location>
    </subcellularLocation>
</comment>
<comment type="similarity">
    <text evidence="2">Belongs to the bacterial solute-binding protein SsuA/TauA family.</text>
</comment>
<gene>
    <name evidence="6" type="ORF">GCM10010361_24250</name>
</gene>
<evidence type="ECO:0000256" key="1">
    <source>
        <dbReference type="ARBA" id="ARBA00004418"/>
    </source>
</evidence>
<accession>A0ABN0ZUG7</accession>
<organism evidence="6 7">
    <name type="scientific">Streptomyces olivaceiscleroticus</name>
    <dbReference type="NCBI Taxonomy" id="68245"/>
    <lineage>
        <taxon>Bacteria</taxon>
        <taxon>Bacillati</taxon>
        <taxon>Actinomycetota</taxon>
        <taxon>Actinomycetes</taxon>
        <taxon>Kitasatosporales</taxon>
        <taxon>Streptomycetaceae</taxon>
        <taxon>Streptomyces</taxon>
    </lineage>
</organism>
<keyword evidence="7" id="KW-1185">Reference proteome</keyword>
<dbReference type="RefSeq" id="WP_346094969.1">
    <property type="nucleotide sequence ID" value="NZ_BAAABY010000016.1"/>
</dbReference>
<proteinExistence type="inferred from homology"/>
<protein>
    <submittedName>
        <fullName evidence="6">ABC transporter substrate-binding protein</fullName>
    </submittedName>
</protein>
<evidence type="ECO:0000256" key="3">
    <source>
        <dbReference type="ARBA" id="ARBA00022729"/>
    </source>
</evidence>
<evidence type="ECO:0000313" key="7">
    <source>
        <dbReference type="Proteomes" id="UP001500909"/>
    </source>
</evidence>
<name>A0ABN0ZUG7_9ACTN</name>
<dbReference type="InterPro" id="IPR015168">
    <property type="entry name" value="SsuA/THI5"/>
</dbReference>
<evidence type="ECO:0000256" key="4">
    <source>
        <dbReference type="SAM" id="SignalP"/>
    </source>
</evidence>
<reference evidence="6 7" key="1">
    <citation type="journal article" date="2019" name="Int. J. Syst. Evol. Microbiol.">
        <title>The Global Catalogue of Microorganisms (GCM) 10K type strain sequencing project: providing services to taxonomists for standard genome sequencing and annotation.</title>
        <authorList>
            <consortium name="The Broad Institute Genomics Platform"/>
            <consortium name="The Broad Institute Genome Sequencing Center for Infectious Disease"/>
            <person name="Wu L."/>
            <person name="Ma J."/>
        </authorList>
    </citation>
    <scope>NUCLEOTIDE SEQUENCE [LARGE SCALE GENOMIC DNA]</scope>
    <source>
        <strain evidence="6 7">JCM 4805</strain>
    </source>
</reference>
<evidence type="ECO:0000256" key="2">
    <source>
        <dbReference type="ARBA" id="ARBA00010742"/>
    </source>
</evidence>
<sequence>MAHHLVRRPLRGAVAAAACLATLAAVSGCSSAGGGDAVRIGVGGQPLLVYLPTTLAQQLGYYKEAGVQVRLEDLQGGSKALQAMQGGSVDVVSGYYDHTIQMQAKHRDVVSFVNMLRYPSLVLAVSPKASKKIDSVKDLKGAKVGVTAPGSSTDFFLKKLLTDSGMKADAASVQGIGGDSTAVAAMEQGRVDAAVMLDPAVSQLQKRAGAKKVKLLTDTRTEKGVQEDFGVSTYPAAVLYSDRDWLDDHPDQARKLAKAVLKALKWIDTHSAKEIAAKMPRQYAGDDPAVYEKAIAQAKDAYAKDGRIRADGAEAVHKVLAAFTPEIAKADVDLKKTYTNEYLK</sequence>
<dbReference type="PANTHER" id="PTHR30024">
    <property type="entry name" value="ALIPHATIC SULFONATES-BINDING PROTEIN-RELATED"/>
    <property type="match status" value="1"/>
</dbReference>
<evidence type="ECO:0000313" key="6">
    <source>
        <dbReference type="EMBL" id="GAA0459416.1"/>
    </source>
</evidence>
<dbReference type="EMBL" id="BAAABY010000016">
    <property type="protein sequence ID" value="GAA0459416.1"/>
    <property type="molecule type" value="Genomic_DNA"/>
</dbReference>
<keyword evidence="3 4" id="KW-0732">Signal</keyword>
<dbReference type="Gene3D" id="3.40.190.10">
    <property type="entry name" value="Periplasmic binding protein-like II"/>
    <property type="match status" value="2"/>
</dbReference>
<dbReference type="Pfam" id="PF09084">
    <property type="entry name" value="NMT1"/>
    <property type="match status" value="1"/>
</dbReference>